<accession>A0A4R7C344</accession>
<dbReference type="InterPro" id="IPR036291">
    <property type="entry name" value="NAD(P)-bd_dom_sf"/>
</dbReference>
<dbReference type="PIRSF" id="PIRSF000103">
    <property type="entry name" value="HIBADH"/>
    <property type="match status" value="1"/>
</dbReference>
<evidence type="ECO:0000313" key="6">
    <source>
        <dbReference type="EMBL" id="TDR92890.1"/>
    </source>
</evidence>
<evidence type="ECO:0000259" key="5">
    <source>
        <dbReference type="Pfam" id="PF14833"/>
    </source>
</evidence>
<dbReference type="GO" id="GO:0016616">
    <property type="term" value="F:oxidoreductase activity, acting on the CH-OH group of donors, NAD or NADP as acceptor"/>
    <property type="evidence" value="ECO:0007669"/>
    <property type="project" value="TreeGrafter"/>
</dbReference>
<comment type="caution">
    <text evidence="6">The sequence shown here is derived from an EMBL/GenBank/DDBJ whole genome shotgun (WGS) entry which is preliminary data.</text>
</comment>
<gene>
    <name evidence="6" type="ORF">EV668_0132</name>
</gene>
<dbReference type="Proteomes" id="UP000295122">
    <property type="component" value="Unassembled WGS sequence"/>
</dbReference>
<dbReference type="GO" id="GO:0051287">
    <property type="term" value="F:NAD binding"/>
    <property type="evidence" value="ECO:0007669"/>
    <property type="project" value="InterPro"/>
</dbReference>
<dbReference type="AlphaFoldDB" id="A0A4R7C344"/>
<evidence type="ECO:0000256" key="2">
    <source>
        <dbReference type="ARBA" id="ARBA00023027"/>
    </source>
</evidence>
<evidence type="ECO:0000259" key="4">
    <source>
        <dbReference type="Pfam" id="PF03446"/>
    </source>
</evidence>
<dbReference type="RefSeq" id="WP_133767942.1">
    <property type="nucleotide sequence ID" value="NZ_SNZR01000011.1"/>
</dbReference>
<evidence type="ECO:0000256" key="1">
    <source>
        <dbReference type="ARBA" id="ARBA00023002"/>
    </source>
</evidence>
<dbReference type="Pfam" id="PF14833">
    <property type="entry name" value="NAD_binding_11"/>
    <property type="match status" value="1"/>
</dbReference>
<feature type="domain" description="6-phosphogluconate dehydrogenase NADP-binding" evidence="4">
    <location>
        <begin position="17"/>
        <end position="176"/>
    </location>
</feature>
<protein>
    <submittedName>
        <fullName evidence="6">3-hydroxyisobutyrate dehydrogenase-like beta-hydroxyacid dehydrogenase</fullName>
    </submittedName>
</protein>
<feature type="domain" description="3-hydroxyisobutyrate dehydrogenase-like NAD-binding" evidence="5">
    <location>
        <begin position="179"/>
        <end position="290"/>
    </location>
</feature>
<dbReference type="InterPro" id="IPR013328">
    <property type="entry name" value="6PGD_dom2"/>
</dbReference>
<dbReference type="InterPro" id="IPR015815">
    <property type="entry name" value="HIBADH-related"/>
</dbReference>
<dbReference type="OrthoDB" id="9812907at2"/>
<dbReference type="InterPro" id="IPR008927">
    <property type="entry name" value="6-PGluconate_DH-like_C_sf"/>
</dbReference>
<proteinExistence type="predicted"/>
<evidence type="ECO:0000313" key="7">
    <source>
        <dbReference type="Proteomes" id="UP000295122"/>
    </source>
</evidence>
<dbReference type="EMBL" id="SNZR01000011">
    <property type="protein sequence ID" value="TDR92890.1"/>
    <property type="molecule type" value="Genomic_DNA"/>
</dbReference>
<keyword evidence="7" id="KW-1185">Reference proteome</keyword>
<keyword evidence="1" id="KW-0560">Oxidoreductase</keyword>
<dbReference type="Gene3D" id="1.10.1040.10">
    <property type="entry name" value="N-(1-d-carboxylethyl)-l-norvaline Dehydrogenase, domain 2"/>
    <property type="match status" value="1"/>
</dbReference>
<evidence type="ECO:0000256" key="3">
    <source>
        <dbReference type="PIRSR" id="PIRSR000103-1"/>
    </source>
</evidence>
<dbReference type="InterPro" id="IPR006115">
    <property type="entry name" value="6PGDH_NADP-bd"/>
</dbReference>
<dbReference type="PANTHER" id="PTHR22981">
    <property type="entry name" value="3-HYDROXYISOBUTYRATE DEHYDROGENASE-RELATED"/>
    <property type="match status" value="1"/>
</dbReference>
<dbReference type="GO" id="GO:0050661">
    <property type="term" value="F:NADP binding"/>
    <property type="evidence" value="ECO:0007669"/>
    <property type="project" value="InterPro"/>
</dbReference>
<dbReference type="SUPFAM" id="SSF51735">
    <property type="entry name" value="NAD(P)-binding Rossmann-fold domains"/>
    <property type="match status" value="1"/>
</dbReference>
<dbReference type="PANTHER" id="PTHR22981:SF7">
    <property type="entry name" value="3-HYDROXYISOBUTYRATE DEHYDROGENASE, MITOCHONDRIAL"/>
    <property type="match status" value="1"/>
</dbReference>
<dbReference type="Pfam" id="PF03446">
    <property type="entry name" value="NAD_binding_2"/>
    <property type="match status" value="1"/>
</dbReference>
<dbReference type="Gene3D" id="3.40.50.720">
    <property type="entry name" value="NAD(P)-binding Rossmann-like Domain"/>
    <property type="match status" value="1"/>
</dbReference>
<organism evidence="6 7">
    <name type="scientific">Enterovirga rhinocerotis</name>
    <dbReference type="NCBI Taxonomy" id="1339210"/>
    <lineage>
        <taxon>Bacteria</taxon>
        <taxon>Pseudomonadati</taxon>
        <taxon>Pseudomonadota</taxon>
        <taxon>Alphaproteobacteria</taxon>
        <taxon>Hyphomicrobiales</taxon>
        <taxon>Methylobacteriaceae</taxon>
        <taxon>Enterovirga</taxon>
    </lineage>
</organism>
<keyword evidence="2" id="KW-0520">NAD</keyword>
<sequence length="309" mass="32476">MAQRDARMRRMTVQSGLGFIGLGVMGEPMCRHLATKSGARVVAYDLSPEPLARLADHGVVAAASAREVAADADTVFVSLPSGRHLDDLCRGDGGLLAAIGRGQTIVDLGTSPLSLSRELAGLFAANGADYADAPVARTRQAAESGTLAITVGAKDEVYARIEPLLRCFASEVTHCGDVGAGQIVKILNNMVVVQTVVALSEASAIARSVGIDTTALFETFAKGSADSFALRNHGLKAVAPRSFPERVFSTDYMLKDISYALEMAEAAGLDTGGAVNGRDLLMRASMQGHGAEYWPVISALMRPRTDRPS</sequence>
<feature type="active site" evidence="3">
    <location>
        <position position="185"/>
    </location>
</feature>
<dbReference type="SUPFAM" id="SSF48179">
    <property type="entry name" value="6-phosphogluconate dehydrogenase C-terminal domain-like"/>
    <property type="match status" value="1"/>
</dbReference>
<dbReference type="InterPro" id="IPR029154">
    <property type="entry name" value="HIBADH-like_NADP-bd"/>
</dbReference>
<reference evidence="6 7" key="1">
    <citation type="submission" date="2019-03" db="EMBL/GenBank/DDBJ databases">
        <title>Genomic Encyclopedia of Type Strains, Phase IV (KMG-IV): sequencing the most valuable type-strain genomes for metagenomic binning, comparative biology and taxonomic classification.</title>
        <authorList>
            <person name="Goeker M."/>
        </authorList>
    </citation>
    <scope>NUCLEOTIDE SEQUENCE [LARGE SCALE GENOMIC DNA]</scope>
    <source>
        <strain evidence="6 7">DSM 25903</strain>
    </source>
</reference>
<name>A0A4R7C344_9HYPH</name>